<organism evidence="3">
    <name type="scientific">marine metagenome</name>
    <dbReference type="NCBI Taxonomy" id="408172"/>
    <lineage>
        <taxon>unclassified sequences</taxon>
        <taxon>metagenomes</taxon>
        <taxon>ecological metagenomes</taxon>
    </lineage>
</organism>
<evidence type="ECO:0000256" key="1">
    <source>
        <dbReference type="SAM" id="Phobius"/>
    </source>
</evidence>
<feature type="non-terminal residue" evidence="3">
    <location>
        <position position="327"/>
    </location>
</feature>
<dbReference type="EMBL" id="UINC01117959">
    <property type="protein sequence ID" value="SVC90752.1"/>
    <property type="molecule type" value="Genomic_DNA"/>
</dbReference>
<dbReference type="Pfam" id="PF12349">
    <property type="entry name" value="Sterol-sensing"/>
    <property type="match status" value="1"/>
</dbReference>
<evidence type="ECO:0000259" key="2">
    <source>
        <dbReference type="PROSITE" id="PS50156"/>
    </source>
</evidence>
<keyword evidence="1" id="KW-1133">Transmembrane helix</keyword>
<keyword evidence="1" id="KW-0812">Transmembrane</keyword>
<feature type="non-terminal residue" evidence="3">
    <location>
        <position position="1"/>
    </location>
</feature>
<dbReference type="PANTHER" id="PTHR33406">
    <property type="entry name" value="MEMBRANE PROTEIN MJ1562-RELATED"/>
    <property type="match status" value="1"/>
</dbReference>
<dbReference type="Gene3D" id="1.20.1640.10">
    <property type="entry name" value="Multidrug efflux transporter AcrB transmembrane domain"/>
    <property type="match status" value="1"/>
</dbReference>
<feature type="transmembrane region" description="Helical" evidence="1">
    <location>
        <begin position="12"/>
        <end position="33"/>
    </location>
</feature>
<dbReference type="PROSITE" id="PS50156">
    <property type="entry name" value="SSD"/>
    <property type="match status" value="1"/>
</dbReference>
<feature type="transmembrane region" description="Helical" evidence="1">
    <location>
        <begin position="171"/>
        <end position="190"/>
    </location>
</feature>
<feature type="transmembrane region" description="Helical" evidence="1">
    <location>
        <begin position="86"/>
        <end position="107"/>
    </location>
</feature>
<gene>
    <name evidence="3" type="ORF">METZ01_LOCUS343606</name>
</gene>
<accession>A0A382R0Q8</accession>
<reference evidence="3" key="1">
    <citation type="submission" date="2018-05" db="EMBL/GenBank/DDBJ databases">
        <authorList>
            <person name="Lanie J.A."/>
            <person name="Ng W.-L."/>
            <person name="Kazmierczak K.M."/>
            <person name="Andrzejewski T.M."/>
            <person name="Davidsen T.M."/>
            <person name="Wayne K.J."/>
            <person name="Tettelin H."/>
            <person name="Glass J.I."/>
            <person name="Rusch D."/>
            <person name="Podicherti R."/>
            <person name="Tsui H.-C.T."/>
            <person name="Winkler M.E."/>
        </authorList>
    </citation>
    <scope>NUCLEOTIDE SEQUENCE</scope>
</reference>
<dbReference type="InterPro" id="IPR050545">
    <property type="entry name" value="Mycobact_MmpL"/>
</dbReference>
<feature type="domain" description="SSD" evidence="2">
    <location>
        <begin position="16"/>
        <end position="138"/>
    </location>
</feature>
<feature type="transmembrane region" description="Helical" evidence="1">
    <location>
        <begin position="113"/>
        <end position="138"/>
    </location>
</feature>
<dbReference type="SUPFAM" id="SSF82866">
    <property type="entry name" value="Multidrug efflux transporter AcrB transmembrane domain"/>
    <property type="match status" value="1"/>
</dbReference>
<dbReference type="InterPro" id="IPR000731">
    <property type="entry name" value="SSD"/>
</dbReference>
<keyword evidence="1" id="KW-0472">Membrane</keyword>
<evidence type="ECO:0000313" key="3">
    <source>
        <dbReference type="EMBL" id="SVC90752.1"/>
    </source>
</evidence>
<sequence>LLAIAFRSIRGVAFPLVGLSAALVWTYGGMAVAGIQFSILEVAVAPVVLGLGIDYSIHLQRHYNTFRAEGMSASKAWLHGFESLKVALTLGVVTTMAAFVANIFSPLPPLRDFGFGLAFGVFCAFISSTIMVGALHVVMERESSSFAKHLEWMRFGKFSQYMVGFHRTHQAKVVGVVAMLTIASVIFAAARLETEFDLSDFLDEDMDVMEGRDNLYESYDAAGWKPIYILMEPNEGSQSIPDDAHFLNSLGFLDTWLESTNGVVSPHSTGQNKHPAYDGPYPILFEAVEGDSSFGDTYNLRLVESKLATADGFEEGDIAAALKSLST</sequence>
<feature type="transmembrane region" description="Helical" evidence="1">
    <location>
        <begin position="39"/>
        <end position="57"/>
    </location>
</feature>
<proteinExistence type="predicted"/>
<dbReference type="InterPro" id="IPR053958">
    <property type="entry name" value="HMGCR/SNAP/NPC1-like_SSD"/>
</dbReference>
<dbReference type="GO" id="GO:0005886">
    <property type="term" value="C:plasma membrane"/>
    <property type="evidence" value="ECO:0007669"/>
    <property type="project" value="TreeGrafter"/>
</dbReference>
<dbReference type="PANTHER" id="PTHR33406:SF13">
    <property type="entry name" value="MEMBRANE PROTEIN YDFJ"/>
    <property type="match status" value="1"/>
</dbReference>
<dbReference type="AlphaFoldDB" id="A0A382R0Q8"/>
<name>A0A382R0Q8_9ZZZZ</name>
<protein>
    <recommendedName>
        <fullName evidence="2">SSD domain-containing protein</fullName>
    </recommendedName>
</protein>